<dbReference type="EMBL" id="CP001279">
    <property type="protein sequence ID" value="ACM93639.1"/>
    <property type="molecule type" value="Genomic_DNA"/>
</dbReference>
<gene>
    <name evidence="2" type="ordered locus">NAMH_0352</name>
</gene>
<dbReference type="Pfam" id="PF04367">
    <property type="entry name" value="DUF502"/>
    <property type="match status" value="1"/>
</dbReference>
<feature type="transmembrane region" description="Helical" evidence="1">
    <location>
        <begin position="48"/>
        <end position="67"/>
    </location>
</feature>
<accession>B9L817</accession>
<organism evidence="2 3">
    <name type="scientific">Nautilia profundicola (strain ATCC BAA-1463 / DSM 18972 / AmH)</name>
    <dbReference type="NCBI Taxonomy" id="598659"/>
    <lineage>
        <taxon>Bacteria</taxon>
        <taxon>Pseudomonadati</taxon>
        <taxon>Campylobacterota</taxon>
        <taxon>Epsilonproteobacteria</taxon>
        <taxon>Nautiliales</taxon>
        <taxon>Nautiliaceae</taxon>
        <taxon>Nautilia</taxon>
    </lineage>
</organism>
<dbReference type="eggNOG" id="COG2928">
    <property type="taxonomic scope" value="Bacteria"/>
</dbReference>
<dbReference type="RefSeq" id="WP_015902691.1">
    <property type="nucleotide sequence ID" value="NC_012115.1"/>
</dbReference>
<feature type="transmembrane region" description="Helical" evidence="1">
    <location>
        <begin position="12"/>
        <end position="36"/>
    </location>
</feature>
<evidence type="ECO:0000256" key="1">
    <source>
        <dbReference type="SAM" id="Phobius"/>
    </source>
</evidence>
<keyword evidence="1" id="KW-1133">Transmembrane helix</keyword>
<keyword evidence="3" id="KW-1185">Reference proteome</keyword>
<dbReference type="KEGG" id="nam:NAMH_0352"/>
<sequence>MKVFVRYFIKGVFAILPVVFTIWVVTYIAGILIQFIKIFYAKINNPLYSIGLIIATVLLITYIGYIITKNQKSIILYITENIFSKVPVIKSIYNFFKELMQMFSNDKNYLGVVEVMFANYKTYAFLTKEEKNRFIAFVPTAPNPTSGYVIMLDKDKEVGEIKALGEWKRVDTDVKEALSKIISLGLK</sequence>
<dbReference type="OrthoDB" id="9780267at2"/>
<dbReference type="STRING" id="598659.NAMH_0352"/>
<dbReference type="InterPro" id="IPR007462">
    <property type="entry name" value="COV1-like"/>
</dbReference>
<dbReference type="Proteomes" id="UP000000448">
    <property type="component" value="Chromosome"/>
</dbReference>
<reference evidence="2 3" key="1">
    <citation type="journal article" date="2009" name="PLoS Genet.">
        <title>Adaptations to submarine hydrothermal environments exemplified by the genome of Nautilia profundicola.</title>
        <authorList>
            <person name="Campbell B.J."/>
            <person name="Smith J.L."/>
            <person name="Hanson T.E."/>
            <person name="Klotz M.G."/>
            <person name="Stein L.Y."/>
            <person name="Lee C.K."/>
            <person name="Wu D."/>
            <person name="Robinson J.M."/>
            <person name="Khouri H.M."/>
            <person name="Eisen J.A."/>
            <person name="Cary S.C."/>
        </authorList>
    </citation>
    <scope>NUCLEOTIDE SEQUENCE [LARGE SCALE GENOMIC DNA]</scope>
    <source>
        <strain evidence="3">ATCC BAA-1463 / DSM 18972 / AmH</strain>
    </source>
</reference>
<dbReference type="HOGENOM" id="CLU_068050_2_1_7"/>
<dbReference type="AlphaFoldDB" id="B9L817"/>
<evidence type="ECO:0000313" key="3">
    <source>
        <dbReference type="Proteomes" id="UP000000448"/>
    </source>
</evidence>
<evidence type="ECO:0008006" key="4">
    <source>
        <dbReference type="Google" id="ProtNLM"/>
    </source>
</evidence>
<keyword evidence="1" id="KW-0812">Transmembrane</keyword>
<keyword evidence="1" id="KW-0472">Membrane</keyword>
<evidence type="ECO:0000313" key="2">
    <source>
        <dbReference type="EMBL" id="ACM93639.1"/>
    </source>
</evidence>
<dbReference type="PANTHER" id="PTHR31876:SF26">
    <property type="entry name" value="PROTEIN LIKE COV 2"/>
    <property type="match status" value="1"/>
</dbReference>
<name>B9L817_NAUPA</name>
<proteinExistence type="predicted"/>
<protein>
    <recommendedName>
        <fullName evidence="4">DUF502 domain-containing protein</fullName>
    </recommendedName>
</protein>
<dbReference type="PANTHER" id="PTHR31876">
    <property type="entry name" value="COV-LIKE PROTEIN 1"/>
    <property type="match status" value="1"/>
</dbReference>